<dbReference type="SUPFAM" id="SSF55469">
    <property type="entry name" value="FMN-dependent nitroreductase-like"/>
    <property type="match status" value="1"/>
</dbReference>
<dbReference type="EMBL" id="HBIC01060078">
    <property type="protein sequence ID" value="CAE0301964.1"/>
    <property type="molecule type" value="Transcribed_RNA"/>
</dbReference>
<evidence type="ECO:0000259" key="1">
    <source>
        <dbReference type="Pfam" id="PF00881"/>
    </source>
</evidence>
<dbReference type="InterPro" id="IPR029479">
    <property type="entry name" value="Nitroreductase"/>
</dbReference>
<sequence length="207" mass="22520">MKDMLAEAMSPGNVRHVKNAAYTAVFAADKEPGRSTRKLMDLETAHGAHPAYVSSLPSKITLLLGSGAMSKRIRKLGSHLLSPLSPSPVVNTSNEAWAVKNTAFAAQQFMLAATACGLRTLPMEGFDERRLAAILDMSTDDYTVPVVICVGHSTEESDQLAKITEQSVELSYSKSLPNTSIDLPKKARFPIEDMCFSEKFGQKPDFL</sequence>
<protein>
    <recommendedName>
        <fullName evidence="1">Nitroreductase domain-containing protein</fullName>
    </recommendedName>
</protein>
<accession>A0A7S3MG66</accession>
<dbReference type="PANTHER" id="PTHR43543:SF1">
    <property type="entry name" value="MALONIC SEMIALDEHYDE REDUCTASE RUTE-RELATED"/>
    <property type="match status" value="1"/>
</dbReference>
<dbReference type="PANTHER" id="PTHR43543">
    <property type="entry name" value="MALONIC SEMIALDEHYDE REDUCTASE RUTE-RELATED"/>
    <property type="match status" value="1"/>
</dbReference>
<name>A0A7S3MG66_9STRA</name>
<proteinExistence type="predicted"/>
<gene>
    <name evidence="2" type="ORF">SELO1098_LOCUS30820</name>
</gene>
<dbReference type="InterPro" id="IPR000415">
    <property type="entry name" value="Nitroreductase-like"/>
</dbReference>
<organism evidence="2">
    <name type="scientific">Spumella elongata</name>
    <dbReference type="NCBI Taxonomy" id="89044"/>
    <lineage>
        <taxon>Eukaryota</taxon>
        <taxon>Sar</taxon>
        <taxon>Stramenopiles</taxon>
        <taxon>Ochrophyta</taxon>
        <taxon>Chrysophyceae</taxon>
        <taxon>Chromulinales</taxon>
        <taxon>Chromulinaceae</taxon>
        <taxon>Spumella</taxon>
    </lineage>
</organism>
<reference evidence="2" key="1">
    <citation type="submission" date="2021-01" db="EMBL/GenBank/DDBJ databases">
        <authorList>
            <person name="Corre E."/>
            <person name="Pelletier E."/>
            <person name="Niang G."/>
            <person name="Scheremetjew M."/>
            <person name="Finn R."/>
            <person name="Kale V."/>
            <person name="Holt S."/>
            <person name="Cochrane G."/>
            <person name="Meng A."/>
            <person name="Brown T."/>
            <person name="Cohen L."/>
        </authorList>
    </citation>
    <scope>NUCLEOTIDE SEQUENCE</scope>
    <source>
        <strain evidence="2">CCAP 955/1</strain>
    </source>
</reference>
<evidence type="ECO:0000313" key="2">
    <source>
        <dbReference type="EMBL" id="CAE0301964.1"/>
    </source>
</evidence>
<dbReference type="AlphaFoldDB" id="A0A7S3MG66"/>
<feature type="domain" description="Nitroreductase" evidence="1">
    <location>
        <begin position="94"/>
        <end position="152"/>
    </location>
</feature>
<dbReference type="Gene3D" id="3.40.109.10">
    <property type="entry name" value="NADH Oxidase"/>
    <property type="match status" value="1"/>
</dbReference>
<dbReference type="InterPro" id="IPR050461">
    <property type="entry name" value="Nitroreductase_HadB/RutE"/>
</dbReference>
<dbReference type="GO" id="GO:0016491">
    <property type="term" value="F:oxidoreductase activity"/>
    <property type="evidence" value="ECO:0007669"/>
    <property type="project" value="InterPro"/>
</dbReference>
<dbReference type="Pfam" id="PF00881">
    <property type="entry name" value="Nitroreductase"/>
    <property type="match status" value="1"/>
</dbReference>